<evidence type="ECO:0000256" key="1">
    <source>
        <dbReference type="SAM" id="MobiDB-lite"/>
    </source>
</evidence>
<accession>A0A1F4UHH1</accession>
<gene>
    <name evidence="2" type="ORF">A2V54_03255</name>
</gene>
<feature type="region of interest" description="Disordered" evidence="1">
    <location>
        <begin position="1"/>
        <end position="21"/>
    </location>
</feature>
<protein>
    <submittedName>
        <fullName evidence="2">Uncharacterized protein</fullName>
    </submittedName>
</protein>
<name>A0A1F4UHH1_UNCKA</name>
<dbReference type="AlphaFoldDB" id="A0A1F4UHH1"/>
<evidence type="ECO:0000313" key="3">
    <source>
        <dbReference type="Proteomes" id="UP000176583"/>
    </source>
</evidence>
<organism evidence="2 3">
    <name type="scientific">candidate division WWE3 bacterium RBG_19FT_COMBO_53_11</name>
    <dbReference type="NCBI Taxonomy" id="1802613"/>
    <lineage>
        <taxon>Bacteria</taxon>
        <taxon>Katanobacteria</taxon>
    </lineage>
</organism>
<dbReference type="EMBL" id="MEUW01000021">
    <property type="protein sequence ID" value="OGC44367.1"/>
    <property type="molecule type" value="Genomic_DNA"/>
</dbReference>
<dbReference type="Proteomes" id="UP000176583">
    <property type="component" value="Unassembled WGS sequence"/>
</dbReference>
<proteinExistence type="predicted"/>
<reference evidence="2 3" key="1">
    <citation type="journal article" date="2016" name="Nat. Commun.">
        <title>Thousands of microbial genomes shed light on interconnected biogeochemical processes in an aquifer system.</title>
        <authorList>
            <person name="Anantharaman K."/>
            <person name="Brown C.T."/>
            <person name="Hug L.A."/>
            <person name="Sharon I."/>
            <person name="Castelle C.J."/>
            <person name="Probst A.J."/>
            <person name="Thomas B.C."/>
            <person name="Singh A."/>
            <person name="Wilkins M.J."/>
            <person name="Karaoz U."/>
            <person name="Brodie E.L."/>
            <person name="Williams K.H."/>
            <person name="Hubbard S.S."/>
            <person name="Banfield J.F."/>
        </authorList>
    </citation>
    <scope>NUCLEOTIDE SEQUENCE [LARGE SCALE GENOMIC DNA]</scope>
</reference>
<sequence length="60" mass="6231">MGGNPTPDNPDRCNHVPLEQNQVPSGLVIARSSRVVSESELVAENAAHSDAAGGGSWQGY</sequence>
<evidence type="ECO:0000313" key="2">
    <source>
        <dbReference type="EMBL" id="OGC44367.1"/>
    </source>
</evidence>
<comment type="caution">
    <text evidence="2">The sequence shown here is derived from an EMBL/GenBank/DDBJ whole genome shotgun (WGS) entry which is preliminary data.</text>
</comment>